<dbReference type="Pfam" id="PF19147">
    <property type="entry name" value="DUF5829"/>
    <property type="match status" value="1"/>
</dbReference>
<proteinExistence type="predicted"/>
<accession>A0ABU2XAJ1</accession>
<name>A0ABU2XAJ1_9ACTN</name>
<sequence>MLRATVGLAVVAGVALTGTVEAGAKTAGDSERRSSADGQLLYYNHSYGVVDRETADAVENSDFLREFANFEVRTTSSGNLTWKGRYLYGGQTYIELFGTGDLPGQDANFGSTSVAYSSEHDGDLAKVSQRLRDQGFDKLDEFLQSRNFGDGVLVPWFDGVQFPVADYPYDAFGAWAMEYREEYFADPRSKTGPAAYPGDITRQRYLPDTYKDHQMRDLTRIRFAVTELDLNTQLPLFEAGGLDIKKVPGGAIVKDGLTTIQYDVVSADKVGLKQIQMSLNASVDDRHEERIGNSTLVVGPGDRAVWTFDKP</sequence>
<keyword evidence="2" id="KW-1185">Reference proteome</keyword>
<dbReference type="RefSeq" id="WP_311722755.1">
    <property type="nucleotide sequence ID" value="NZ_JAVRFD010000002.1"/>
</dbReference>
<reference evidence="1" key="1">
    <citation type="submission" date="2024-05" db="EMBL/GenBank/DDBJ databases">
        <title>30 novel species of actinomycetes from the DSMZ collection.</title>
        <authorList>
            <person name="Nouioui I."/>
        </authorList>
    </citation>
    <scope>NUCLEOTIDE SEQUENCE</scope>
    <source>
        <strain evidence="1">DSM 41529</strain>
    </source>
</reference>
<evidence type="ECO:0000313" key="1">
    <source>
        <dbReference type="EMBL" id="MDT0542417.1"/>
    </source>
</evidence>
<dbReference type="InterPro" id="IPR043869">
    <property type="entry name" value="DUF5829"/>
</dbReference>
<comment type="caution">
    <text evidence="1">The sequence shown here is derived from an EMBL/GenBank/DDBJ whole genome shotgun (WGS) entry which is preliminary data.</text>
</comment>
<evidence type="ECO:0000313" key="2">
    <source>
        <dbReference type="Proteomes" id="UP001180754"/>
    </source>
</evidence>
<dbReference type="Proteomes" id="UP001180754">
    <property type="component" value="Unassembled WGS sequence"/>
</dbReference>
<organism evidence="1 2">
    <name type="scientific">Streptomyces lonegramiae</name>
    <dbReference type="NCBI Taxonomy" id="3075524"/>
    <lineage>
        <taxon>Bacteria</taxon>
        <taxon>Bacillati</taxon>
        <taxon>Actinomycetota</taxon>
        <taxon>Actinomycetes</taxon>
        <taxon>Kitasatosporales</taxon>
        <taxon>Streptomycetaceae</taxon>
        <taxon>Streptomyces</taxon>
    </lineage>
</organism>
<dbReference type="EMBL" id="JAVRFD010000002">
    <property type="protein sequence ID" value="MDT0542417.1"/>
    <property type="molecule type" value="Genomic_DNA"/>
</dbReference>
<gene>
    <name evidence="1" type="ORF">RND15_06765</name>
</gene>
<protein>
    <submittedName>
        <fullName evidence="1">DUF5829 family protein</fullName>
    </submittedName>
</protein>